<evidence type="ECO:0000259" key="2">
    <source>
        <dbReference type="Pfam" id="PF22573"/>
    </source>
</evidence>
<dbReference type="AlphaFoldDB" id="A0A7R8VBN4"/>
<evidence type="ECO:0000256" key="1">
    <source>
        <dbReference type="SAM" id="MobiDB-lite"/>
    </source>
</evidence>
<protein>
    <recommendedName>
        <fullName evidence="2">Sperm-associated microtubule inner protein 5 domain-containing protein</fullName>
    </recommendedName>
</protein>
<dbReference type="InterPro" id="IPR055215">
    <property type="entry name" value="SPMIP5_dom"/>
</dbReference>
<sequence length="302" mass="34962">MKEIRAKKSSVRHEPYRQNDPHKVVLTPITRTQGQTEDYSLHDRQRNRPYVLGYTGYIPGLHFRFGKSFRRSADDSVMEFTRRVEEEDRRREKERGQRARSAPKMPSIRSKDEVKKTLDHYQDRNKHKVYSDCHISPEFPPIAGYTGHIPRLRVTDASLSQRYNTAARHGLKLLQSEREKRRHMDGACAAVTSVLHHSDKRYAALFRNKQWHAVVVCCNWFTCLETPTASSFATPPFHFSTVWHWNFPPHPRAGVVPPESDEPSINLDTSRSHCLESPPFPPTGIFPEPGLFHQSLMNQALT</sequence>
<feature type="compositionally biased region" description="Basic and acidic residues" evidence="1">
    <location>
        <begin position="84"/>
        <end position="97"/>
    </location>
</feature>
<reference evidence="3" key="1">
    <citation type="submission" date="2020-11" db="EMBL/GenBank/DDBJ databases">
        <authorList>
            <person name="Tran Van P."/>
        </authorList>
    </citation>
    <scope>NUCLEOTIDE SEQUENCE</scope>
</reference>
<organism evidence="3">
    <name type="scientific">Timema douglasi</name>
    <name type="common">Walking stick</name>
    <dbReference type="NCBI Taxonomy" id="61478"/>
    <lineage>
        <taxon>Eukaryota</taxon>
        <taxon>Metazoa</taxon>
        <taxon>Ecdysozoa</taxon>
        <taxon>Arthropoda</taxon>
        <taxon>Hexapoda</taxon>
        <taxon>Insecta</taxon>
        <taxon>Pterygota</taxon>
        <taxon>Neoptera</taxon>
        <taxon>Polyneoptera</taxon>
        <taxon>Phasmatodea</taxon>
        <taxon>Timematodea</taxon>
        <taxon>Timematoidea</taxon>
        <taxon>Timematidae</taxon>
        <taxon>Timema</taxon>
    </lineage>
</organism>
<dbReference type="PANTHER" id="PTHR22146">
    <property type="entry name" value="CAT EYE SYNDROME CRITICAL REGION PROTEIN 6"/>
    <property type="match status" value="1"/>
</dbReference>
<name>A0A7R8VBN4_TIMDO</name>
<evidence type="ECO:0000313" key="3">
    <source>
        <dbReference type="EMBL" id="CAD7194232.1"/>
    </source>
</evidence>
<feature type="region of interest" description="Disordered" evidence="1">
    <location>
        <begin position="84"/>
        <end position="108"/>
    </location>
</feature>
<gene>
    <name evidence="3" type="ORF">TDIB3V08_LOCUS659</name>
</gene>
<dbReference type="Pfam" id="PF22573">
    <property type="entry name" value="SPMIP5"/>
    <property type="match status" value="1"/>
</dbReference>
<proteinExistence type="predicted"/>
<dbReference type="PANTHER" id="PTHR22146:SF17">
    <property type="entry name" value="PROTEIN FAM166B-LIKE PROTEIN"/>
    <property type="match status" value="1"/>
</dbReference>
<feature type="domain" description="Sperm-associated microtubule inner protein 5" evidence="2">
    <location>
        <begin position="138"/>
        <end position="172"/>
    </location>
</feature>
<accession>A0A7R8VBN4</accession>
<dbReference type="EMBL" id="OA564414">
    <property type="protein sequence ID" value="CAD7194232.1"/>
    <property type="molecule type" value="Genomic_DNA"/>
</dbReference>